<feature type="domain" description="SHOCT" evidence="1">
    <location>
        <begin position="16"/>
        <end position="43"/>
    </location>
</feature>
<gene>
    <name evidence="2" type="ORF">HYG82_18480</name>
</gene>
<evidence type="ECO:0000313" key="2">
    <source>
        <dbReference type="EMBL" id="QLG50679.1"/>
    </source>
</evidence>
<name>A0A7D5KKP7_9EURY</name>
<dbReference type="InterPro" id="IPR018649">
    <property type="entry name" value="SHOCT"/>
</dbReference>
<dbReference type="GeneID" id="300796113"/>
<organism evidence="2 3">
    <name type="scientific">Natrinema halophilum</name>
    <dbReference type="NCBI Taxonomy" id="1699371"/>
    <lineage>
        <taxon>Archaea</taxon>
        <taxon>Methanobacteriati</taxon>
        <taxon>Methanobacteriota</taxon>
        <taxon>Stenosarchaea group</taxon>
        <taxon>Halobacteria</taxon>
        <taxon>Halobacteriales</taxon>
        <taxon>Natrialbaceae</taxon>
        <taxon>Natrinema</taxon>
    </lineage>
</organism>
<dbReference type="AlphaFoldDB" id="A0A7D5KKP7"/>
<dbReference type="Proteomes" id="UP000509241">
    <property type="component" value="Chromosome"/>
</dbReference>
<protein>
    <submittedName>
        <fullName evidence="2">SHOCT domain-containing protein</fullName>
    </submittedName>
</protein>
<keyword evidence="3" id="KW-1185">Reference proteome</keyword>
<dbReference type="EMBL" id="CP058601">
    <property type="protein sequence ID" value="QLG50679.1"/>
    <property type="molecule type" value="Genomic_DNA"/>
</dbReference>
<dbReference type="RefSeq" id="WP_179263411.1">
    <property type="nucleotide sequence ID" value="NZ_CP058601.1"/>
</dbReference>
<reference evidence="2 3" key="1">
    <citation type="submission" date="2020-07" db="EMBL/GenBank/DDBJ databases">
        <authorList>
            <person name="Cui H."/>
        </authorList>
    </citation>
    <scope>NUCLEOTIDE SEQUENCE [LARGE SCALE GENOMIC DNA]</scope>
    <source>
        <strain evidence="2 3">YPL8</strain>
    </source>
</reference>
<proteinExistence type="predicted"/>
<evidence type="ECO:0000259" key="1">
    <source>
        <dbReference type="Pfam" id="PF09851"/>
    </source>
</evidence>
<sequence>MIISLKENASDDSAGDRLRELNDLHKEGILTDDEFESKKEDVLDNF</sequence>
<dbReference type="OrthoDB" id="233366at2157"/>
<accession>A0A7D5KKP7</accession>
<dbReference type="Pfam" id="PF09851">
    <property type="entry name" value="SHOCT"/>
    <property type="match status" value="1"/>
</dbReference>
<evidence type="ECO:0000313" key="3">
    <source>
        <dbReference type="Proteomes" id="UP000509241"/>
    </source>
</evidence>